<protein>
    <recommendedName>
        <fullName evidence="3">Lipoprotein</fullName>
    </recommendedName>
</protein>
<evidence type="ECO:0008006" key="3">
    <source>
        <dbReference type="Google" id="ProtNLM"/>
    </source>
</evidence>
<sequence length="177" mass="19034">MTWRRLVVIMVAVALVAVGGGGAAGYFGGGNAAKAKYVASCGGAGCIPTLQGKKVVDALTGKGFACKEEHNWECKFVAGENEYTVFVQIRDGLISEVQGWSRSADEQEVSPARKAFLLWFAALPFNNDQTTVSEIENWLVPLLTGGKNAEVVIGGYIYELTAERSRNLQLRIRGDSS</sequence>
<gene>
    <name evidence="1" type="ORF">Drose_26355</name>
</gene>
<accession>A0ABY5YZT5</accession>
<evidence type="ECO:0000313" key="1">
    <source>
        <dbReference type="EMBL" id="UWZ34717.1"/>
    </source>
</evidence>
<dbReference type="RefSeq" id="WP_260724050.1">
    <property type="nucleotide sequence ID" value="NZ_BAAABS010000052.1"/>
</dbReference>
<name>A0ABY5YZT5_9ACTN</name>
<dbReference type="Proteomes" id="UP001058271">
    <property type="component" value="Chromosome"/>
</dbReference>
<organism evidence="1 2">
    <name type="scientific">Dactylosporangium roseum</name>
    <dbReference type="NCBI Taxonomy" id="47989"/>
    <lineage>
        <taxon>Bacteria</taxon>
        <taxon>Bacillati</taxon>
        <taxon>Actinomycetota</taxon>
        <taxon>Actinomycetes</taxon>
        <taxon>Micromonosporales</taxon>
        <taxon>Micromonosporaceae</taxon>
        <taxon>Dactylosporangium</taxon>
    </lineage>
</organism>
<proteinExistence type="predicted"/>
<keyword evidence="2" id="KW-1185">Reference proteome</keyword>
<reference evidence="1" key="1">
    <citation type="submission" date="2021-04" db="EMBL/GenBank/DDBJ databases">
        <title>Biosynthetic gene clusters of Dactylosporangioum roseum.</title>
        <authorList>
            <person name="Hartkoorn R.C."/>
            <person name="Beaudoing E."/>
            <person name="Hot D."/>
            <person name="Moureu S."/>
        </authorList>
    </citation>
    <scope>NUCLEOTIDE SEQUENCE</scope>
    <source>
        <strain evidence="1">NRRL B-16295</strain>
    </source>
</reference>
<dbReference type="EMBL" id="CP073721">
    <property type="protein sequence ID" value="UWZ34717.1"/>
    <property type="molecule type" value="Genomic_DNA"/>
</dbReference>
<evidence type="ECO:0000313" key="2">
    <source>
        <dbReference type="Proteomes" id="UP001058271"/>
    </source>
</evidence>